<reference evidence="1" key="2">
    <citation type="submission" date="2023-06" db="EMBL/GenBank/DDBJ databases">
        <authorList>
            <person name="Ma L."/>
            <person name="Liu K.-W."/>
            <person name="Li Z."/>
            <person name="Hsiao Y.-Y."/>
            <person name="Qi Y."/>
            <person name="Fu T."/>
            <person name="Tang G."/>
            <person name="Zhang D."/>
            <person name="Sun W.-H."/>
            <person name="Liu D.-K."/>
            <person name="Li Y."/>
            <person name="Chen G.-Z."/>
            <person name="Liu X.-D."/>
            <person name="Liao X.-Y."/>
            <person name="Jiang Y.-T."/>
            <person name="Yu X."/>
            <person name="Hao Y."/>
            <person name="Huang J."/>
            <person name="Zhao X.-W."/>
            <person name="Ke S."/>
            <person name="Chen Y.-Y."/>
            <person name="Wu W.-L."/>
            <person name="Hsu J.-L."/>
            <person name="Lin Y.-F."/>
            <person name="Huang M.-D."/>
            <person name="Li C.-Y."/>
            <person name="Huang L."/>
            <person name="Wang Z.-W."/>
            <person name="Zhao X."/>
            <person name="Zhong W.-Y."/>
            <person name="Peng D.-H."/>
            <person name="Ahmad S."/>
            <person name="Lan S."/>
            <person name="Zhang J.-S."/>
            <person name="Tsai W.-C."/>
            <person name="Van De Peer Y."/>
            <person name="Liu Z.-J."/>
        </authorList>
    </citation>
    <scope>NUCLEOTIDE SEQUENCE</scope>
    <source>
        <strain evidence="1">CP</strain>
        <tissue evidence="1">Leaves</tissue>
    </source>
</reference>
<reference evidence="1" key="1">
    <citation type="journal article" date="2023" name="Nat. Commun.">
        <title>Diploid and tetraploid genomes of Acorus and the evolution of monocots.</title>
        <authorList>
            <person name="Ma L."/>
            <person name="Liu K.W."/>
            <person name="Li Z."/>
            <person name="Hsiao Y.Y."/>
            <person name="Qi Y."/>
            <person name="Fu T."/>
            <person name="Tang G.D."/>
            <person name="Zhang D."/>
            <person name="Sun W.H."/>
            <person name="Liu D.K."/>
            <person name="Li Y."/>
            <person name="Chen G.Z."/>
            <person name="Liu X.D."/>
            <person name="Liao X.Y."/>
            <person name="Jiang Y.T."/>
            <person name="Yu X."/>
            <person name="Hao Y."/>
            <person name="Huang J."/>
            <person name="Zhao X.W."/>
            <person name="Ke S."/>
            <person name="Chen Y.Y."/>
            <person name="Wu W.L."/>
            <person name="Hsu J.L."/>
            <person name="Lin Y.F."/>
            <person name="Huang M.D."/>
            <person name="Li C.Y."/>
            <person name="Huang L."/>
            <person name="Wang Z.W."/>
            <person name="Zhao X."/>
            <person name="Zhong W.Y."/>
            <person name="Peng D.H."/>
            <person name="Ahmad S."/>
            <person name="Lan S."/>
            <person name="Zhang J.S."/>
            <person name="Tsai W.C."/>
            <person name="Van de Peer Y."/>
            <person name="Liu Z.J."/>
        </authorList>
    </citation>
    <scope>NUCLEOTIDE SEQUENCE</scope>
    <source>
        <strain evidence="1">CP</strain>
    </source>
</reference>
<proteinExistence type="predicted"/>
<evidence type="ECO:0000313" key="2">
    <source>
        <dbReference type="Proteomes" id="UP001180020"/>
    </source>
</evidence>
<name>A0AAV9CE32_ACOCL</name>
<accession>A0AAV9CE32</accession>
<comment type="caution">
    <text evidence="1">The sequence shown here is derived from an EMBL/GenBank/DDBJ whole genome shotgun (WGS) entry which is preliminary data.</text>
</comment>
<evidence type="ECO:0000313" key="1">
    <source>
        <dbReference type="EMBL" id="KAK1287151.1"/>
    </source>
</evidence>
<gene>
    <name evidence="1" type="ORF">QJS10_CPB19g00831</name>
</gene>
<dbReference type="AlphaFoldDB" id="A0AAV9CE32"/>
<sequence length="83" mass="9474">MELSNLLSRWSVFERFLSKSMPLRLSSSLTPQMKGLCEIEPRQIKLPSAMVGNMTTRVAEGQAYLNRLEVIHVVLQLVIQFVL</sequence>
<keyword evidence="2" id="KW-1185">Reference proteome</keyword>
<dbReference type="Proteomes" id="UP001180020">
    <property type="component" value="Unassembled WGS sequence"/>
</dbReference>
<organism evidence="1 2">
    <name type="scientific">Acorus calamus</name>
    <name type="common">Sweet flag</name>
    <dbReference type="NCBI Taxonomy" id="4465"/>
    <lineage>
        <taxon>Eukaryota</taxon>
        <taxon>Viridiplantae</taxon>
        <taxon>Streptophyta</taxon>
        <taxon>Embryophyta</taxon>
        <taxon>Tracheophyta</taxon>
        <taxon>Spermatophyta</taxon>
        <taxon>Magnoliopsida</taxon>
        <taxon>Liliopsida</taxon>
        <taxon>Acoraceae</taxon>
        <taxon>Acorus</taxon>
    </lineage>
</organism>
<dbReference type="EMBL" id="JAUJYO010000019">
    <property type="protein sequence ID" value="KAK1287151.1"/>
    <property type="molecule type" value="Genomic_DNA"/>
</dbReference>
<protein>
    <submittedName>
        <fullName evidence="1">Uncharacterized protein</fullName>
    </submittedName>
</protein>